<feature type="region of interest" description="Disordered" evidence="7">
    <location>
        <begin position="180"/>
        <end position="213"/>
    </location>
</feature>
<feature type="region of interest" description="Disordered" evidence="7">
    <location>
        <begin position="362"/>
        <end position="382"/>
    </location>
</feature>
<gene>
    <name evidence="9" type="ORF">CVLEPA_LOCUS10986</name>
</gene>
<feature type="domain" description="DM" evidence="8">
    <location>
        <begin position="44"/>
        <end position="91"/>
    </location>
</feature>
<evidence type="ECO:0000313" key="10">
    <source>
        <dbReference type="Proteomes" id="UP001642483"/>
    </source>
</evidence>
<comment type="similarity">
    <text evidence="1">Belongs to the DMRT family.</text>
</comment>
<evidence type="ECO:0000259" key="8">
    <source>
        <dbReference type="PROSITE" id="PS50809"/>
    </source>
</evidence>
<evidence type="ECO:0000256" key="7">
    <source>
        <dbReference type="SAM" id="MobiDB-lite"/>
    </source>
</evidence>
<dbReference type="PROSITE" id="PS40000">
    <property type="entry name" value="DM_1"/>
    <property type="match status" value="1"/>
</dbReference>
<dbReference type="Pfam" id="PF03474">
    <property type="entry name" value="DMA"/>
    <property type="match status" value="1"/>
</dbReference>
<evidence type="ECO:0000256" key="3">
    <source>
        <dbReference type="ARBA" id="ARBA00022833"/>
    </source>
</evidence>
<dbReference type="InterPro" id="IPR036407">
    <property type="entry name" value="DM_DNA-bd_sf"/>
</dbReference>
<evidence type="ECO:0000313" key="9">
    <source>
        <dbReference type="EMBL" id="CAK8680729.1"/>
    </source>
</evidence>
<comment type="subcellular location">
    <subcellularLocation>
        <location evidence="6">Nucleus</location>
    </subcellularLocation>
</comment>
<feature type="compositionally biased region" description="Polar residues" evidence="7">
    <location>
        <begin position="198"/>
        <end position="213"/>
    </location>
</feature>
<dbReference type="InterPro" id="IPR005173">
    <property type="entry name" value="DMA"/>
</dbReference>
<keyword evidence="5 6" id="KW-0539">Nucleus</keyword>
<dbReference type="SUPFAM" id="SSF82927">
    <property type="entry name" value="Cysteine-rich DNA binding domain, (DM domain)"/>
    <property type="match status" value="1"/>
</dbReference>
<keyword evidence="4 6" id="KW-0238">DNA-binding</keyword>
<keyword evidence="3 6" id="KW-0862">Zinc</keyword>
<accession>A0ABP0FM64</accession>
<dbReference type="EMBL" id="CAWYQH010000079">
    <property type="protein sequence ID" value="CAK8680729.1"/>
    <property type="molecule type" value="Genomic_DNA"/>
</dbReference>
<evidence type="ECO:0000256" key="2">
    <source>
        <dbReference type="ARBA" id="ARBA00022723"/>
    </source>
</evidence>
<dbReference type="InterPro" id="IPR001275">
    <property type="entry name" value="DM_DNA-bd"/>
</dbReference>
<dbReference type="Pfam" id="PF00751">
    <property type="entry name" value="DM"/>
    <property type="match status" value="1"/>
</dbReference>
<proteinExistence type="inferred from homology"/>
<name>A0ABP0FM64_CLALP</name>
<evidence type="ECO:0000256" key="1">
    <source>
        <dbReference type="ARBA" id="ARBA00006834"/>
    </source>
</evidence>
<feature type="compositionally biased region" description="Polar residues" evidence="7">
    <location>
        <begin position="372"/>
        <end position="382"/>
    </location>
</feature>
<dbReference type="InterPro" id="IPR026607">
    <property type="entry name" value="DMRT"/>
</dbReference>
<dbReference type="PANTHER" id="PTHR12322:SF116">
    <property type="entry name" value="DOUBLESEX-MAB RELATED 99B"/>
    <property type="match status" value="1"/>
</dbReference>
<dbReference type="Gene3D" id="4.10.1040.10">
    <property type="entry name" value="DM DNA-binding domain"/>
    <property type="match status" value="1"/>
</dbReference>
<feature type="DNA-binding region" description="DM" evidence="6">
    <location>
        <begin position="44"/>
        <end position="91"/>
    </location>
</feature>
<reference evidence="9 10" key="1">
    <citation type="submission" date="2024-02" db="EMBL/GenBank/DDBJ databases">
        <authorList>
            <person name="Daric V."/>
            <person name="Darras S."/>
        </authorList>
    </citation>
    <scope>NUCLEOTIDE SEQUENCE [LARGE SCALE GENOMIC DNA]</scope>
</reference>
<evidence type="ECO:0000256" key="4">
    <source>
        <dbReference type="ARBA" id="ARBA00023125"/>
    </source>
</evidence>
<evidence type="ECO:0000256" key="6">
    <source>
        <dbReference type="PROSITE-ProRule" id="PRU00070"/>
    </source>
</evidence>
<keyword evidence="2 6" id="KW-0479">Metal-binding</keyword>
<dbReference type="Proteomes" id="UP001642483">
    <property type="component" value="Unassembled WGS sequence"/>
</dbReference>
<protein>
    <recommendedName>
        <fullName evidence="8">DM domain-containing protein</fullName>
    </recommendedName>
</protein>
<dbReference type="SMART" id="SM00301">
    <property type="entry name" value="DM"/>
    <property type="match status" value="1"/>
</dbReference>
<dbReference type="PROSITE" id="PS50809">
    <property type="entry name" value="DM_2"/>
    <property type="match status" value="1"/>
</dbReference>
<organism evidence="9 10">
    <name type="scientific">Clavelina lepadiformis</name>
    <name type="common">Light-bulb sea squirt</name>
    <name type="synonym">Ascidia lepadiformis</name>
    <dbReference type="NCBI Taxonomy" id="159417"/>
    <lineage>
        <taxon>Eukaryota</taxon>
        <taxon>Metazoa</taxon>
        <taxon>Chordata</taxon>
        <taxon>Tunicata</taxon>
        <taxon>Ascidiacea</taxon>
        <taxon>Aplousobranchia</taxon>
        <taxon>Clavelinidae</taxon>
        <taxon>Clavelina</taxon>
    </lineage>
</organism>
<comment type="caution">
    <text evidence="9">The sequence shown here is derived from an EMBL/GenBank/DDBJ whole genome shotgun (WGS) entry which is preliminary data.</text>
</comment>
<sequence length="382" mass="42708">MNSEAQLNTSACIEFSRLSSEIRNTAEGEHILRSSEKCPRTPKCARCRNHGLVNALKGHKRYCRWKECFCPKCNLIAERQRIMAAQLKAREHAKVSWDGRVLKVALRRQQAQEENGSQKFIYEASREMTSQSIKRTVDDKWESPNISGWIDGRKRARIESTAPPAVSNYRSTLSGFRKCSPQEGASNVRTDENVFSPEVSQDSDAPSSVPNYTDSKLTEANLKMLHRIFPREETLFLEKILEKCGDDHLRATEEILNRDSSSAKCSVVPSPDNNSVFSASSIIATLISNGPESWTSDLLNRSSSLLESVTFGIYNNFLPGQYLGPEYLRLSSRAQNQPLLMHEHFLFPGFEIFGGLQPPKPPRCASPPLTAAISSGPSGKLK</sequence>
<evidence type="ECO:0000256" key="5">
    <source>
        <dbReference type="ARBA" id="ARBA00023242"/>
    </source>
</evidence>
<keyword evidence="10" id="KW-1185">Reference proteome</keyword>
<dbReference type="PANTHER" id="PTHR12322">
    <property type="entry name" value="DOUBLESEX AND MAB-3 RELATED TRANSCRIPTION FACTOR DMRT"/>
    <property type="match status" value="1"/>
</dbReference>